<name>A0A9D9NK39_9BACT</name>
<dbReference type="InterPro" id="IPR030392">
    <property type="entry name" value="S74_ICA"/>
</dbReference>
<accession>A0A9D9NK39</accession>
<evidence type="ECO:0000259" key="2">
    <source>
        <dbReference type="PROSITE" id="PS51688"/>
    </source>
</evidence>
<dbReference type="Proteomes" id="UP000823598">
    <property type="component" value="Unassembled WGS sequence"/>
</dbReference>
<reference evidence="3" key="2">
    <citation type="journal article" date="2021" name="PeerJ">
        <title>Extensive microbial diversity within the chicken gut microbiome revealed by metagenomics and culture.</title>
        <authorList>
            <person name="Gilroy R."/>
            <person name="Ravi A."/>
            <person name="Getino M."/>
            <person name="Pursley I."/>
            <person name="Horton D.L."/>
            <person name="Alikhan N.F."/>
            <person name="Baker D."/>
            <person name="Gharbi K."/>
            <person name="Hall N."/>
            <person name="Watson M."/>
            <person name="Adriaenssens E.M."/>
            <person name="Foster-Nyarko E."/>
            <person name="Jarju S."/>
            <person name="Secka A."/>
            <person name="Antonio M."/>
            <person name="Oren A."/>
            <person name="Chaudhuri R.R."/>
            <person name="La Ragione R."/>
            <person name="Hildebrand F."/>
            <person name="Pallen M.J."/>
        </authorList>
    </citation>
    <scope>NUCLEOTIDE SEQUENCE</scope>
    <source>
        <strain evidence="3">6919</strain>
    </source>
</reference>
<dbReference type="AlphaFoldDB" id="A0A9D9NK39"/>
<proteinExistence type="predicted"/>
<comment type="caution">
    <text evidence="3">The sequence shown here is derived from an EMBL/GenBank/DDBJ whole genome shotgun (WGS) entry which is preliminary data.</text>
</comment>
<gene>
    <name evidence="3" type="ORF">IAB88_04900</name>
</gene>
<dbReference type="EMBL" id="JADIMC010000057">
    <property type="protein sequence ID" value="MBO8476312.1"/>
    <property type="molecule type" value="Genomic_DNA"/>
</dbReference>
<reference evidence="3" key="1">
    <citation type="submission" date="2020-10" db="EMBL/GenBank/DDBJ databases">
        <authorList>
            <person name="Gilroy R."/>
        </authorList>
    </citation>
    <scope>NUCLEOTIDE SEQUENCE</scope>
    <source>
        <strain evidence="3">6919</strain>
    </source>
</reference>
<feature type="signal peptide" evidence="1">
    <location>
        <begin position="1"/>
        <end position="19"/>
    </location>
</feature>
<feature type="chain" id="PRO_5038351616" evidence="1">
    <location>
        <begin position="20"/>
        <end position="350"/>
    </location>
</feature>
<keyword evidence="1" id="KW-0732">Signal</keyword>
<evidence type="ECO:0000313" key="3">
    <source>
        <dbReference type="EMBL" id="MBO8476312.1"/>
    </source>
</evidence>
<dbReference type="Pfam" id="PF13884">
    <property type="entry name" value="Peptidase_S74"/>
    <property type="match status" value="1"/>
</dbReference>
<feature type="domain" description="Peptidase S74" evidence="2">
    <location>
        <begin position="146"/>
        <end position="240"/>
    </location>
</feature>
<organism evidence="3 4">
    <name type="scientific">Candidatus Limisoma faecipullorum</name>
    <dbReference type="NCBI Taxonomy" id="2840854"/>
    <lineage>
        <taxon>Bacteria</taxon>
        <taxon>Pseudomonadati</taxon>
        <taxon>Bacteroidota</taxon>
        <taxon>Bacteroidia</taxon>
        <taxon>Bacteroidales</taxon>
        <taxon>Candidatus Limisoma</taxon>
    </lineage>
</organism>
<evidence type="ECO:0000313" key="4">
    <source>
        <dbReference type="Proteomes" id="UP000823598"/>
    </source>
</evidence>
<sequence>MNKLSTLLIIALLPLYANSQFNLNPSGQVSIGKYADGIGSSKSLIENLSIGTKYRFDTITMCKIYGPFEGGAGAKIAFGGDPYPINNKPRVSIGELGQTKTYSLQLHGYSGIYFTSSERDTFAFYKPQNQFQFNCDVKTTGIFIKSDERFKTDIQPLNHTPYGLRDLHAVRYKLKQENYSGIKSPTRYGFIAQEVETVYPELVMTDSTGYKYVDYIGLIPLLVESLKTVETRCDSLENIITEIRTDARAMTIEDKKAQGIEFEETPVLYQNEPNPFSVSTEIECYLPYHTKDAALLIYDLQGTQKLRKEIQGRGKTSVTIRGSELSAGMYIYSMIADSKEIDSKRMILTD</sequence>
<dbReference type="NCBIfam" id="TIGR04183">
    <property type="entry name" value="Por_Secre_tail"/>
    <property type="match status" value="1"/>
</dbReference>
<dbReference type="PROSITE" id="PS51688">
    <property type="entry name" value="ICA"/>
    <property type="match status" value="1"/>
</dbReference>
<protein>
    <submittedName>
        <fullName evidence="3">Tail fiber domain-containing protein</fullName>
    </submittedName>
</protein>
<dbReference type="InterPro" id="IPR026444">
    <property type="entry name" value="Secre_tail"/>
</dbReference>
<evidence type="ECO:0000256" key="1">
    <source>
        <dbReference type="SAM" id="SignalP"/>
    </source>
</evidence>